<keyword evidence="9" id="KW-1185">Reference proteome</keyword>
<comment type="similarity">
    <text evidence="1">Belongs to the GMC oxidoreductase family.</text>
</comment>
<proteinExistence type="inferred from homology"/>
<keyword evidence="4" id="KW-0560">Oxidoreductase</keyword>
<comment type="caution">
    <text evidence="8">The sequence shown here is derived from an EMBL/GenBank/DDBJ whole genome shotgun (WGS) entry which is preliminary data.</text>
</comment>
<feature type="binding site" evidence="5">
    <location>
        <begin position="231"/>
        <end position="246"/>
    </location>
    <ligand>
        <name>FAD</name>
        <dbReference type="ChEBI" id="CHEBI:57692"/>
    </ligand>
</feature>
<evidence type="ECO:0000256" key="4">
    <source>
        <dbReference type="ARBA" id="ARBA00023002"/>
    </source>
</evidence>
<feature type="domain" description="Glucose-methanol-choline oxidoreductase N-terminal" evidence="6">
    <location>
        <begin position="278"/>
        <end position="349"/>
    </location>
</feature>
<dbReference type="PIRSF" id="PIRSF028937">
    <property type="entry name" value="Lg_Ch_AO"/>
    <property type="match status" value="1"/>
</dbReference>
<dbReference type="InterPro" id="IPR003953">
    <property type="entry name" value="FAD-dep_OxRdtase_2_FAD-bd"/>
</dbReference>
<dbReference type="Proteomes" id="UP001180020">
    <property type="component" value="Unassembled WGS sequence"/>
</dbReference>
<name>A0AAV9C3H3_ACOCL</name>
<dbReference type="GO" id="GO:0050660">
    <property type="term" value="F:flavin adenine dinucleotide binding"/>
    <property type="evidence" value="ECO:0007669"/>
    <property type="project" value="InterPro"/>
</dbReference>
<evidence type="ECO:0000259" key="6">
    <source>
        <dbReference type="Pfam" id="PF00732"/>
    </source>
</evidence>
<accession>A0AAV9C3H3</accession>
<keyword evidence="2" id="KW-0285">Flavoprotein</keyword>
<sequence>MGEKRREGHPLLTEWGRGGKGGYQHGLSKLQIESMASLCETFIPSLPFEDLHKKSLRDFYKASGSDHPIPDEVAELLMRRSQPEGRALTGDIDTVWDGELVLGLPFHQQILKHSLGEERVGPQEVVKAEVSYTTQALLSPSQGFLLLHLLLPGKLNENQENPSWDAIGYQRETNAVEKSQPKTEGERRPLHKGIIDTTEQTDSITLLNSLQQKGLKVTKHPTQNDLYDVECDVVVVGSGCGGGAAAAVLSDLGHKVVVIEKGRYFAPEDLTSLEAPSMNQMYDMGGFLSSVDGKMMILVGTTIGGGSTVNWSACFRTPDSIMKEWTQEYKLDLFRSSDYYSAMDTVSERFVLENNDAGGQRKQRCLGVIASTNNKNNVKRLRINAKAMISACGALLTPPLMVSSGLRNPNIGKNLHLHPVGLVWGYFLDDSRLDIKGKCFEGGILTSVHKVIDKCAETPRAIIETPQIGPASYASLISWVSGAEMKERMVKYPRTSKLFALVKDKGCGTIEGEGRIQYYCDKTDKKNLRDGMGRALRILVAAGAVEVGTFRSDGQKGCGSV</sequence>
<evidence type="ECO:0000256" key="1">
    <source>
        <dbReference type="ARBA" id="ARBA00010790"/>
    </source>
</evidence>
<reference evidence="8" key="2">
    <citation type="submission" date="2023-06" db="EMBL/GenBank/DDBJ databases">
        <authorList>
            <person name="Ma L."/>
            <person name="Liu K.-W."/>
            <person name="Li Z."/>
            <person name="Hsiao Y.-Y."/>
            <person name="Qi Y."/>
            <person name="Fu T."/>
            <person name="Tang G."/>
            <person name="Zhang D."/>
            <person name="Sun W.-H."/>
            <person name="Liu D.-K."/>
            <person name="Li Y."/>
            <person name="Chen G.-Z."/>
            <person name="Liu X.-D."/>
            <person name="Liao X.-Y."/>
            <person name="Jiang Y.-T."/>
            <person name="Yu X."/>
            <person name="Hao Y."/>
            <person name="Huang J."/>
            <person name="Zhao X.-W."/>
            <person name="Ke S."/>
            <person name="Chen Y.-Y."/>
            <person name="Wu W.-L."/>
            <person name="Hsu J.-L."/>
            <person name="Lin Y.-F."/>
            <person name="Huang M.-D."/>
            <person name="Li C.-Y."/>
            <person name="Huang L."/>
            <person name="Wang Z.-W."/>
            <person name="Zhao X."/>
            <person name="Zhong W.-Y."/>
            <person name="Peng D.-H."/>
            <person name="Ahmad S."/>
            <person name="Lan S."/>
            <person name="Zhang J.-S."/>
            <person name="Tsai W.-C."/>
            <person name="Van De Peer Y."/>
            <person name="Liu Z.-J."/>
        </authorList>
    </citation>
    <scope>NUCLEOTIDE SEQUENCE</scope>
    <source>
        <strain evidence="8">CP</strain>
        <tissue evidence="8">Leaves</tissue>
    </source>
</reference>
<dbReference type="GO" id="GO:0046577">
    <property type="term" value="F:long-chain-alcohol oxidase activity"/>
    <property type="evidence" value="ECO:0007669"/>
    <property type="project" value="InterPro"/>
</dbReference>
<dbReference type="Gene3D" id="3.50.50.60">
    <property type="entry name" value="FAD/NAD(P)-binding domain"/>
    <property type="match status" value="1"/>
</dbReference>
<dbReference type="PANTHER" id="PTHR46056:SF12">
    <property type="entry name" value="LONG-CHAIN-ALCOHOL OXIDASE"/>
    <property type="match status" value="1"/>
</dbReference>
<dbReference type="InterPro" id="IPR036188">
    <property type="entry name" value="FAD/NAD-bd_sf"/>
</dbReference>
<dbReference type="InterPro" id="IPR000172">
    <property type="entry name" value="GMC_OxRdtase_N"/>
</dbReference>
<organism evidence="8 9">
    <name type="scientific">Acorus calamus</name>
    <name type="common">Sweet flag</name>
    <dbReference type="NCBI Taxonomy" id="4465"/>
    <lineage>
        <taxon>Eukaryota</taxon>
        <taxon>Viridiplantae</taxon>
        <taxon>Streptophyta</taxon>
        <taxon>Embryophyta</taxon>
        <taxon>Tracheophyta</taxon>
        <taxon>Spermatophyta</taxon>
        <taxon>Magnoliopsida</taxon>
        <taxon>Liliopsida</taxon>
        <taxon>Acoraceae</taxon>
        <taxon>Acorus</taxon>
    </lineage>
</organism>
<evidence type="ECO:0000256" key="2">
    <source>
        <dbReference type="ARBA" id="ARBA00022630"/>
    </source>
</evidence>
<reference evidence="8" key="1">
    <citation type="journal article" date="2023" name="Nat. Commun.">
        <title>Diploid and tetraploid genomes of Acorus and the evolution of monocots.</title>
        <authorList>
            <person name="Ma L."/>
            <person name="Liu K.W."/>
            <person name="Li Z."/>
            <person name="Hsiao Y.Y."/>
            <person name="Qi Y."/>
            <person name="Fu T."/>
            <person name="Tang G.D."/>
            <person name="Zhang D."/>
            <person name="Sun W.H."/>
            <person name="Liu D.K."/>
            <person name="Li Y."/>
            <person name="Chen G.Z."/>
            <person name="Liu X.D."/>
            <person name="Liao X.Y."/>
            <person name="Jiang Y.T."/>
            <person name="Yu X."/>
            <person name="Hao Y."/>
            <person name="Huang J."/>
            <person name="Zhao X.W."/>
            <person name="Ke S."/>
            <person name="Chen Y.Y."/>
            <person name="Wu W.L."/>
            <person name="Hsu J.L."/>
            <person name="Lin Y.F."/>
            <person name="Huang M.D."/>
            <person name="Li C.Y."/>
            <person name="Huang L."/>
            <person name="Wang Z.W."/>
            <person name="Zhao X."/>
            <person name="Zhong W.Y."/>
            <person name="Peng D.H."/>
            <person name="Ahmad S."/>
            <person name="Lan S."/>
            <person name="Zhang J.S."/>
            <person name="Tsai W.C."/>
            <person name="Van de Peer Y."/>
            <person name="Liu Z.J."/>
        </authorList>
    </citation>
    <scope>NUCLEOTIDE SEQUENCE</scope>
    <source>
        <strain evidence="8">CP</strain>
    </source>
</reference>
<protein>
    <submittedName>
        <fullName evidence="8">Long-chain-alcohol oxidase FAO2</fullName>
    </submittedName>
</protein>
<evidence type="ECO:0000256" key="3">
    <source>
        <dbReference type="ARBA" id="ARBA00022827"/>
    </source>
</evidence>
<dbReference type="Pfam" id="PF00890">
    <property type="entry name" value="FAD_binding_2"/>
    <property type="match status" value="1"/>
</dbReference>
<feature type="domain" description="FAD-dependent oxidoreductase 2 FAD-binding" evidence="7">
    <location>
        <begin position="232"/>
        <end position="264"/>
    </location>
</feature>
<keyword evidence="3 5" id="KW-0274">FAD</keyword>
<dbReference type="Pfam" id="PF00732">
    <property type="entry name" value="GMC_oxred_N"/>
    <property type="match status" value="1"/>
</dbReference>
<dbReference type="EMBL" id="JAUJYO010000021">
    <property type="protein sequence ID" value="KAK1283451.1"/>
    <property type="molecule type" value="Genomic_DNA"/>
</dbReference>
<dbReference type="PANTHER" id="PTHR46056">
    <property type="entry name" value="LONG-CHAIN-ALCOHOL OXIDASE"/>
    <property type="match status" value="1"/>
</dbReference>
<dbReference type="SUPFAM" id="SSF51905">
    <property type="entry name" value="FAD/NAD(P)-binding domain"/>
    <property type="match status" value="1"/>
</dbReference>
<dbReference type="AlphaFoldDB" id="A0AAV9C3H3"/>
<evidence type="ECO:0000313" key="9">
    <source>
        <dbReference type="Proteomes" id="UP001180020"/>
    </source>
</evidence>
<evidence type="ECO:0000313" key="8">
    <source>
        <dbReference type="EMBL" id="KAK1283451.1"/>
    </source>
</evidence>
<dbReference type="InterPro" id="IPR012400">
    <property type="entry name" value="Long_Oxdase"/>
</dbReference>
<evidence type="ECO:0000256" key="5">
    <source>
        <dbReference type="PIRSR" id="PIRSR028937-2"/>
    </source>
</evidence>
<evidence type="ECO:0000259" key="7">
    <source>
        <dbReference type="Pfam" id="PF00890"/>
    </source>
</evidence>
<gene>
    <name evidence="8" type="primary">FAO2</name>
    <name evidence="8" type="ORF">QJS10_CPB21g00093</name>
</gene>